<dbReference type="Pfam" id="PF00144">
    <property type="entry name" value="Beta-lactamase"/>
    <property type="match status" value="1"/>
</dbReference>
<gene>
    <name evidence="2" type="ORF">O0931_06410</name>
</gene>
<dbReference type="RefSeq" id="WP_269414731.1">
    <property type="nucleotide sequence ID" value="NZ_JAPWGL010000002.1"/>
</dbReference>
<feature type="domain" description="Beta-lactamase-related" evidence="1">
    <location>
        <begin position="43"/>
        <end position="353"/>
    </location>
</feature>
<evidence type="ECO:0000313" key="3">
    <source>
        <dbReference type="Proteomes" id="UP001144341"/>
    </source>
</evidence>
<keyword evidence="3" id="KW-1185">Reference proteome</keyword>
<name>A0ABT4KVI5_9SPHI</name>
<reference evidence="2" key="1">
    <citation type="submission" date="2022-12" db="EMBL/GenBank/DDBJ databases">
        <title>Genome sequence of SJ11.</title>
        <authorList>
            <person name="Woo H."/>
        </authorList>
    </citation>
    <scope>NUCLEOTIDE SEQUENCE</scope>
    <source>
        <strain evidence="2">SJ11</strain>
    </source>
</reference>
<evidence type="ECO:0000313" key="2">
    <source>
        <dbReference type="EMBL" id="MCZ4222927.1"/>
    </source>
</evidence>
<dbReference type="InterPro" id="IPR001466">
    <property type="entry name" value="Beta-lactam-related"/>
</dbReference>
<dbReference type="EMBL" id="JAPWGL010000002">
    <property type="protein sequence ID" value="MCZ4222927.1"/>
    <property type="molecule type" value="Genomic_DNA"/>
</dbReference>
<dbReference type="Gene3D" id="3.40.710.10">
    <property type="entry name" value="DD-peptidase/beta-lactamase superfamily"/>
    <property type="match status" value="1"/>
</dbReference>
<keyword evidence="2" id="KW-0378">Hydrolase</keyword>
<dbReference type="SUPFAM" id="SSF56601">
    <property type="entry name" value="beta-lactamase/transpeptidase-like"/>
    <property type="match status" value="1"/>
</dbReference>
<dbReference type="PANTHER" id="PTHR46825">
    <property type="entry name" value="D-ALANYL-D-ALANINE-CARBOXYPEPTIDASE/ENDOPEPTIDASE AMPH"/>
    <property type="match status" value="1"/>
</dbReference>
<accession>A0ABT4KVI5</accession>
<comment type="caution">
    <text evidence="2">The sequence shown here is derived from an EMBL/GenBank/DDBJ whole genome shotgun (WGS) entry which is preliminary data.</text>
</comment>
<protein>
    <submittedName>
        <fullName evidence="2">Serine hydrolase</fullName>
    </submittedName>
</protein>
<dbReference type="InterPro" id="IPR012338">
    <property type="entry name" value="Beta-lactam/transpept-like"/>
</dbReference>
<dbReference type="PANTHER" id="PTHR46825:SF9">
    <property type="entry name" value="BETA-LACTAMASE-RELATED DOMAIN-CONTAINING PROTEIN"/>
    <property type="match status" value="1"/>
</dbReference>
<evidence type="ECO:0000259" key="1">
    <source>
        <dbReference type="Pfam" id="PF00144"/>
    </source>
</evidence>
<proteinExistence type="predicted"/>
<dbReference type="InterPro" id="IPR050491">
    <property type="entry name" value="AmpC-like"/>
</dbReference>
<organism evidence="2 3">
    <name type="scientific">Pedobacter rhodius</name>
    <dbReference type="NCBI Taxonomy" id="3004098"/>
    <lineage>
        <taxon>Bacteria</taxon>
        <taxon>Pseudomonadati</taxon>
        <taxon>Bacteroidota</taxon>
        <taxon>Sphingobacteriia</taxon>
        <taxon>Sphingobacteriales</taxon>
        <taxon>Sphingobacteriaceae</taxon>
        <taxon>Pedobacter</taxon>
    </lineage>
</organism>
<dbReference type="GO" id="GO:0016787">
    <property type="term" value="F:hydrolase activity"/>
    <property type="evidence" value="ECO:0007669"/>
    <property type="project" value="UniProtKB-KW"/>
</dbReference>
<sequence length="550" mass="62593">MKLKFIFLIVFSIYSTWVNAQIELSKDEIKKIDAIALQDVVKGGPGIATGIVKDGIIIYEKYAGYADLKDSTRITAKSRFNIASNAKQFTALAILILAEQKKLNLQDDIRIYFPKLYPDVKSKIKIENLLNHSSGIRDVYDLWSLTGITWWKQTFNNTDAITLLSKQQDLNFEPGSQYLYSNSNYIILAGLVEKVSGQSFISYTYQLFKQLGMPDTGFIDDYTKIKGPVANPYFNFDTWTGYNWICNINGDGNLFTTLSDQLQWEKILQEKHSAYLSTGLLAKTQIRIPGSRINEYGFGLEFGEYNGMAYRFHEGSTGAWKATTLRFAKPNLTIVTLTNSGKTIPAMQSREVAAVLLKIKPEKPDYLIKPPGIGSFINIADIPGSYQTENGYTFRFELRDSVLFLIRSGRNDIRLERESANVFHQWNDTAFKQEFKLNSKKEMEITAYYTSHAPYTLKRANSDWSGFDFNKLNGSFLNKETGSVISFRYQNNKTYEVKIAGDAESCELITPENLIANGYAIQILKDKNGYLNEIQLNGNRIKNVRFNRVK</sequence>
<dbReference type="Proteomes" id="UP001144341">
    <property type="component" value="Unassembled WGS sequence"/>
</dbReference>